<accession>A0A8U1HA24</accession>
<comment type="similarity">
    <text evidence="3">Belongs to the peptidase C56 family.</text>
</comment>
<evidence type="ECO:0000313" key="11">
    <source>
        <dbReference type="Proteomes" id="UP000808372"/>
    </source>
</evidence>
<evidence type="ECO:0000256" key="1">
    <source>
        <dbReference type="ARBA" id="ARBA00004412"/>
    </source>
</evidence>
<evidence type="ECO:0000256" key="8">
    <source>
        <dbReference type="ARBA" id="ARBA00042130"/>
    </source>
</evidence>
<dbReference type="GO" id="GO:0005576">
    <property type="term" value="C:extracellular region"/>
    <property type="evidence" value="ECO:0007669"/>
    <property type="project" value="UniProtKB-SubCell"/>
</dbReference>
<evidence type="ECO:0000256" key="4">
    <source>
        <dbReference type="ARBA" id="ARBA00022525"/>
    </source>
</evidence>
<evidence type="ECO:0000256" key="3">
    <source>
        <dbReference type="ARBA" id="ARBA00008542"/>
    </source>
</evidence>
<evidence type="ECO:0000256" key="6">
    <source>
        <dbReference type="ARBA" id="ARBA00022753"/>
    </source>
</evidence>
<dbReference type="CTD" id="347862"/>
<dbReference type="Gene3D" id="3.40.50.880">
    <property type="match status" value="1"/>
</dbReference>
<reference evidence="12" key="1">
    <citation type="submission" date="2025-08" db="UniProtKB">
        <authorList>
            <consortium name="RefSeq"/>
        </authorList>
    </citation>
    <scope>IDENTIFICATION</scope>
    <source>
        <tissue evidence="12">White muscle</tissue>
    </source>
</reference>
<organism evidence="11 12">
    <name type="scientific">Salvelinus namaycush</name>
    <name type="common">Lake trout</name>
    <name type="synonym">Salmo namaycush</name>
    <dbReference type="NCBI Taxonomy" id="8040"/>
    <lineage>
        <taxon>Eukaryota</taxon>
        <taxon>Metazoa</taxon>
        <taxon>Chordata</taxon>
        <taxon>Craniata</taxon>
        <taxon>Vertebrata</taxon>
        <taxon>Euteleostomi</taxon>
        <taxon>Actinopterygii</taxon>
        <taxon>Neopterygii</taxon>
        <taxon>Teleostei</taxon>
        <taxon>Protacanthopterygii</taxon>
        <taxon>Salmoniformes</taxon>
        <taxon>Salmonidae</taxon>
        <taxon>Salmoninae</taxon>
        <taxon>Salvelinus</taxon>
    </lineage>
</organism>
<keyword evidence="6" id="KW-0967">Endosome</keyword>
<evidence type="ECO:0000256" key="2">
    <source>
        <dbReference type="ARBA" id="ARBA00004613"/>
    </source>
</evidence>
<comment type="function">
    <text evidence="10">Component of the FERRY complex (Five-subunit Endosomal Rab5 and RNA/ribosome intermediary). The FERRY complex directly interacts with mRNAs and RAB5A, and functions as a RAB5A effector involved in the localization and the distribution of specific mRNAs most likely by mediating their endosomal transport. The complex recruits mRNAs and ribosomes to early endosomes through direct mRNA-interaction.</text>
</comment>
<dbReference type="GO" id="GO:0005769">
    <property type="term" value="C:early endosome"/>
    <property type="evidence" value="ECO:0007669"/>
    <property type="project" value="UniProtKB-SubCell"/>
</dbReference>
<evidence type="ECO:0000256" key="9">
    <source>
        <dbReference type="ARBA" id="ARBA00044823"/>
    </source>
</evidence>
<keyword evidence="4" id="KW-0964">Secreted</keyword>
<keyword evidence="11" id="KW-1185">Reference proteome</keyword>
<dbReference type="AlphaFoldDB" id="A0A8U1HA24"/>
<dbReference type="PANTHER" id="PTHR48094">
    <property type="entry name" value="PROTEIN/NUCLEIC ACID DEGLYCASE DJ-1-RELATED"/>
    <property type="match status" value="1"/>
</dbReference>
<comment type="subcellular location">
    <subcellularLocation>
        <location evidence="1">Early endosome</location>
    </subcellularLocation>
    <subcellularLocation>
        <location evidence="2">Secreted</location>
    </subcellularLocation>
</comment>
<evidence type="ECO:0000256" key="10">
    <source>
        <dbReference type="ARBA" id="ARBA00045408"/>
    </source>
</evidence>
<protein>
    <recommendedName>
        <fullName evidence="7">Glutamine amidotransferase-like class 1 domain-containing protein 1</fullName>
    </recommendedName>
    <alternativeName>
        <fullName evidence="9">Ferry endosomal RAB5 effector complex subunit 5</fullName>
    </alternativeName>
    <alternativeName>
        <fullName evidence="8">Parkinson disease 7 domain-containing protein 1</fullName>
    </alternativeName>
</protein>
<dbReference type="RefSeq" id="XP_038873735.1">
    <property type="nucleotide sequence ID" value="XM_039017807.1"/>
</dbReference>
<proteinExistence type="inferred from homology"/>
<dbReference type="GO" id="GO:0019243">
    <property type="term" value="P:methylglyoxal catabolic process to D-lactate via S-lactoyl-glutathione"/>
    <property type="evidence" value="ECO:0007669"/>
    <property type="project" value="TreeGrafter"/>
</dbReference>
<dbReference type="InterPro" id="IPR029062">
    <property type="entry name" value="Class_I_gatase-like"/>
</dbReference>
<dbReference type="KEGG" id="snh:120066442"/>
<dbReference type="CDD" id="cd03141">
    <property type="entry name" value="GATase1_Hsp31_like"/>
    <property type="match status" value="1"/>
</dbReference>
<gene>
    <name evidence="12" type="primary">gatd1</name>
</gene>
<dbReference type="GeneID" id="120066442"/>
<keyword evidence="5" id="KW-0732">Signal</keyword>
<sequence length="213" mass="22532">MSSKPTCLIVASAASQGVSARSFHQAFCLCSSVFNLQTATPGGKPIDFVGVDETTARWVQDFSQKSFATPAKLESIDGARYQALLIPDCPGALTDLAHSGSLARILAHFTSQQKAVCAIGQGVSGLCCAVEGQRWIFTGYSLTGPSVFELVRSPDFANLPLIVEDFVKDSGGSYTASQEDAVHVVIDRHLVTGQNTQSTSVAVNNLIMLCNGK</sequence>
<evidence type="ECO:0000256" key="5">
    <source>
        <dbReference type="ARBA" id="ARBA00022729"/>
    </source>
</evidence>
<evidence type="ECO:0000313" key="12">
    <source>
        <dbReference type="RefSeq" id="XP_038873735.1"/>
    </source>
</evidence>
<dbReference type="OrthoDB" id="543156at2759"/>
<name>A0A8U1HA24_SALNM</name>
<dbReference type="SUPFAM" id="SSF52317">
    <property type="entry name" value="Class I glutamine amidotransferase-like"/>
    <property type="match status" value="1"/>
</dbReference>
<dbReference type="InterPro" id="IPR050325">
    <property type="entry name" value="Prot/Nucl_acid_deglycase"/>
</dbReference>
<evidence type="ECO:0000256" key="7">
    <source>
        <dbReference type="ARBA" id="ARBA00039189"/>
    </source>
</evidence>
<dbReference type="GO" id="GO:0019172">
    <property type="term" value="F:glyoxalase III activity"/>
    <property type="evidence" value="ECO:0007669"/>
    <property type="project" value="TreeGrafter"/>
</dbReference>
<dbReference type="PANTHER" id="PTHR48094:SF18">
    <property type="entry name" value="GLUTAMINE AMIDOTRANSFERASE-LIKE CLASS 1 DOMAIN-CONTAINING PROTEIN 1"/>
    <property type="match status" value="1"/>
</dbReference>
<dbReference type="Proteomes" id="UP000808372">
    <property type="component" value="Chromosome 21"/>
</dbReference>